<dbReference type="Gene3D" id="1.10.10.60">
    <property type="entry name" value="Homeodomain-like"/>
    <property type="match status" value="2"/>
</dbReference>
<feature type="domain" description="Myb-like" evidence="1">
    <location>
        <begin position="42"/>
        <end position="94"/>
    </location>
</feature>
<comment type="caution">
    <text evidence="3">The sequence shown here is derived from an EMBL/GenBank/DDBJ whole genome shotgun (WGS) entry which is preliminary data.</text>
</comment>
<dbReference type="PANTHER" id="PTHR45614">
    <property type="entry name" value="MYB PROTEIN-RELATED"/>
    <property type="match status" value="1"/>
</dbReference>
<reference evidence="3" key="1">
    <citation type="submission" date="2021-06" db="EMBL/GenBank/DDBJ databases">
        <authorList>
            <person name="Kallberg Y."/>
            <person name="Tangrot J."/>
            <person name="Rosling A."/>
        </authorList>
    </citation>
    <scope>NUCLEOTIDE SEQUENCE</scope>
    <source>
        <strain evidence="3">AZ414A</strain>
    </source>
</reference>
<evidence type="ECO:0000259" key="2">
    <source>
        <dbReference type="PROSITE" id="PS51294"/>
    </source>
</evidence>
<proteinExistence type="predicted"/>
<accession>A0A9N9GPP5</accession>
<dbReference type="EMBL" id="CAJVPK010002704">
    <property type="protein sequence ID" value="CAG8617122.1"/>
    <property type="molecule type" value="Genomic_DNA"/>
</dbReference>
<dbReference type="Proteomes" id="UP000789706">
    <property type="component" value="Unassembled WGS sequence"/>
</dbReference>
<dbReference type="Pfam" id="PF00249">
    <property type="entry name" value="Myb_DNA-binding"/>
    <property type="match status" value="2"/>
</dbReference>
<dbReference type="GO" id="GO:0005634">
    <property type="term" value="C:nucleus"/>
    <property type="evidence" value="ECO:0007669"/>
    <property type="project" value="TreeGrafter"/>
</dbReference>
<sequence length="292" mass="34709">VNKHGEQWRLISKTYFDSARSKDALRLRYSKLIPQTQEERATKSKSKHLWTCEQEQTLLQAVNKHGGQWRLISKKYFDSARTKAALKLKYNRLISQTQEDRAIKSKSKYNLWTYEQEQTLLQAVKKHGQKWRFISKTYFDSIRTKNALQSRYKNLICWSQEDDDVLKKVMTKLSAREGEMFLKLIKEKDSYQVISRWKLLNNIHDESKESNVPNDINEIANKIPARVSDEMINRKKNILKESKVENTLNILKGDKVKLGNREVLSQHSQFYDKNYEIYKIDEKEVYLLLKKL</sequence>
<feature type="non-terminal residue" evidence="3">
    <location>
        <position position="1"/>
    </location>
</feature>
<dbReference type="InterPro" id="IPR009057">
    <property type="entry name" value="Homeodomain-like_sf"/>
</dbReference>
<dbReference type="GO" id="GO:0000978">
    <property type="term" value="F:RNA polymerase II cis-regulatory region sequence-specific DNA binding"/>
    <property type="evidence" value="ECO:0007669"/>
    <property type="project" value="TreeGrafter"/>
</dbReference>
<dbReference type="InterPro" id="IPR017930">
    <property type="entry name" value="Myb_dom"/>
</dbReference>
<dbReference type="OrthoDB" id="2143914at2759"/>
<keyword evidence="4" id="KW-1185">Reference proteome</keyword>
<gene>
    <name evidence="3" type="ORF">DEBURN_LOCUS10217</name>
</gene>
<dbReference type="PROSITE" id="PS50090">
    <property type="entry name" value="MYB_LIKE"/>
    <property type="match status" value="2"/>
</dbReference>
<feature type="domain" description="HTH myb-type" evidence="2">
    <location>
        <begin position="42"/>
        <end position="98"/>
    </location>
</feature>
<evidence type="ECO:0000259" key="1">
    <source>
        <dbReference type="PROSITE" id="PS50090"/>
    </source>
</evidence>
<organism evidence="3 4">
    <name type="scientific">Diversispora eburnea</name>
    <dbReference type="NCBI Taxonomy" id="1213867"/>
    <lineage>
        <taxon>Eukaryota</taxon>
        <taxon>Fungi</taxon>
        <taxon>Fungi incertae sedis</taxon>
        <taxon>Mucoromycota</taxon>
        <taxon>Glomeromycotina</taxon>
        <taxon>Glomeromycetes</taxon>
        <taxon>Diversisporales</taxon>
        <taxon>Diversisporaceae</taxon>
        <taxon>Diversispora</taxon>
    </lineage>
</organism>
<evidence type="ECO:0000313" key="3">
    <source>
        <dbReference type="EMBL" id="CAG8617122.1"/>
    </source>
</evidence>
<dbReference type="SMART" id="SM00717">
    <property type="entry name" value="SANT"/>
    <property type="match status" value="2"/>
</dbReference>
<name>A0A9N9GPP5_9GLOM</name>
<feature type="domain" description="Myb-like" evidence="1">
    <location>
        <begin position="104"/>
        <end position="156"/>
    </location>
</feature>
<dbReference type="GO" id="GO:0000981">
    <property type="term" value="F:DNA-binding transcription factor activity, RNA polymerase II-specific"/>
    <property type="evidence" value="ECO:0007669"/>
    <property type="project" value="TreeGrafter"/>
</dbReference>
<dbReference type="InterPro" id="IPR050560">
    <property type="entry name" value="MYB_TF"/>
</dbReference>
<dbReference type="AlphaFoldDB" id="A0A9N9GPP5"/>
<dbReference type="PROSITE" id="PS51294">
    <property type="entry name" value="HTH_MYB"/>
    <property type="match status" value="2"/>
</dbReference>
<feature type="domain" description="HTH myb-type" evidence="2">
    <location>
        <begin position="112"/>
        <end position="160"/>
    </location>
</feature>
<dbReference type="SUPFAM" id="SSF46689">
    <property type="entry name" value="Homeodomain-like"/>
    <property type="match status" value="2"/>
</dbReference>
<dbReference type="InterPro" id="IPR001005">
    <property type="entry name" value="SANT/Myb"/>
</dbReference>
<evidence type="ECO:0000313" key="4">
    <source>
        <dbReference type="Proteomes" id="UP000789706"/>
    </source>
</evidence>
<protein>
    <submittedName>
        <fullName evidence="3">9062_t:CDS:1</fullName>
    </submittedName>
</protein>